<dbReference type="EMBL" id="JBHMAG010000009">
    <property type="protein sequence ID" value="MFB9752396.1"/>
    <property type="molecule type" value="Genomic_DNA"/>
</dbReference>
<evidence type="ECO:0000313" key="2">
    <source>
        <dbReference type="Proteomes" id="UP001589619"/>
    </source>
</evidence>
<comment type="caution">
    <text evidence="1">The sequence shown here is derived from an EMBL/GenBank/DDBJ whole genome shotgun (WGS) entry which is preliminary data.</text>
</comment>
<dbReference type="Pfam" id="PF13797">
    <property type="entry name" value="Post_transc_reg"/>
    <property type="match status" value="1"/>
</dbReference>
<protein>
    <submittedName>
        <fullName evidence="1">Post-transcriptional regulator</fullName>
    </submittedName>
</protein>
<dbReference type="Proteomes" id="UP001589619">
    <property type="component" value="Unassembled WGS sequence"/>
</dbReference>
<evidence type="ECO:0000313" key="1">
    <source>
        <dbReference type="EMBL" id="MFB9752396.1"/>
    </source>
</evidence>
<organism evidence="1 2">
    <name type="scientific">Paenibacillus hodogayensis</name>
    <dbReference type="NCBI Taxonomy" id="279208"/>
    <lineage>
        <taxon>Bacteria</taxon>
        <taxon>Bacillati</taxon>
        <taxon>Bacillota</taxon>
        <taxon>Bacilli</taxon>
        <taxon>Bacillales</taxon>
        <taxon>Paenibacillaceae</taxon>
        <taxon>Paenibacillus</taxon>
    </lineage>
</organism>
<proteinExistence type="predicted"/>
<name>A0ABV5VVY5_9BACL</name>
<keyword evidence="2" id="KW-1185">Reference proteome</keyword>
<gene>
    <name evidence="1" type="ORF">ACFFNY_12590</name>
</gene>
<accession>A0ABV5VVY5</accession>
<dbReference type="InterPro" id="IPR025716">
    <property type="entry name" value="Post-transcriptional_regulator"/>
</dbReference>
<reference evidence="1 2" key="1">
    <citation type="submission" date="2024-09" db="EMBL/GenBank/DDBJ databases">
        <authorList>
            <person name="Sun Q."/>
            <person name="Mori K."/>
        </authorList>
    </citation>
    <scope>NUCLEOTIDE SEQUENCE [LARGE SCALE GENOMIC DNA]</scope>
    <source>
        <strain evidence="1 2">JCM 12520</strain>
    </source>
</reference>
<dbReference type="RefSeq" id="WP_344911467.1">
    <property type="nucleotide sequence ID" value="NZ_BAAAYO010000010.1"/>
</dbReference>
<sequence>MAEDVSEPVEQIRLSEREMDATIKELCRSKADEFRMLGYEHVAGTDIWNCLSEKYEKNGEPLLHQMVNDILSLKVTTLMNWMTMSIYRNNARF</sequence>